<keyword evidence="2" id="KW-1133">Transmembrane helix</keyword>
<dbReference type="AlphaFoldDB" id="A0A6L5Z4K4"/>
<reference evidence="3 4" key="1">
    <citation type="submission" date="2019-10" db="EMBL/GenBank/DDBJ databases">
        <title>Cognatihalovulum marinum gen. nov. sp. nov., a new member of the family Rhodobacteraceae isolated from deep seawater of the Northwest Indian Ocean.</title>
        <authorList>
            <person name="Ruan C."/>
            <person name="Wang J."/>
            <person name="Zheng X."/>
            <person name="Song L."/>
            <person name="Zhu Y."/>
            <person name="Huang Y."/>
            <person name="Lu Z."/>
            <person name="Du W."/>
            <person name="Huang L."/>
            <person name="Dai X."/>
        </authorList>
    </citation>
    <scope>NUCLEOTIDE SEQUENCE [LARGE SCALE GENOMIC DNA]</scope>
    <source>
        <strain evidence="3 4">2CG4</strain>
    </source>
</reference>
<evidence type="ECO:0000313" key="4">
    <source>
        <dbReference type="Proteomes" id="UP000474957"/>
    </source>
</evidence>
<keyword evidence="2" id="KW-0472">Membrane</keyword>
<gene>
    <name evidence="3" type="ORF">GE300_18040</name>
</gene>
<keyword evidence="2" id="KW-0812">Transmembrane</keyword>
<dbReference type="Proteomes" id="UP000474957">
    <property type="component" value="Unassembled WGS sequence"/>
</dbReference>
<feature type="transmembrane region" description="Helical" evidence="2">
    <location>
        <begin position="65"/>
        <end position="83"/>
    </location>
</feature>
<feature type="transmembrane region" description="Helical" evidence="2">
    <location>
        <begin position="89"/>
        <end position="109"/>
    </location>
</feature>
<feature type="transmembrane region" description="Helical" evidence="2">
    <location>
        <begin position="33"/>
        <end position="53"/>
    </location>
</feature>
<protein>
    <submittedName>
        <fullName evidence="3">Uncharacterized protein</fullName>
    </submittedName>
</protein>
<feature type="compositionally biased region" description="Basic and acidic residues" evidence="1">
    <location>
        <begin position="140"/>
        <end position="149"/>
    </location>
</feature>
<feature type="region of interest" description="Disordered" evidence="1">
    <location>
        <begin position="140"/>
        <end position="193"/>
    </location>
</feature>
<accession>A0A6L5Z4K4</accession>
<name>A0A6L5Z4K4_9RHOB</name>
<dbReference type="RefSeq" id="WP_154448689.1">
    <property type="nucleotide sequence ID" value="NZ_WIND01000020.1"/>
</dbReference>
<organism evidence="3 4">
    <name type="scientific">Halovulum marinum</name>
    <dbReference type="NCBI Taxonomy" id="2662447"/>
    <lineage>
        <taxon>Bacteria</taxon>
        <taxon>Pseudomonadati</taxon>
        <taxon>Pseudomonadota</taxon>
        <taxon>Alphaproteobacteria</taxon>
        <taxon>Rhodobacterales</taxon>
        <taxon>Paracoccaceae</taxon>
        <taxon>Halovulum</taxon>
    </lineage>
</organism>
<evidence type="ECO:0000313" key="3">
    <source>
        <dbReference type="EMBL" id="MSU91483.1"/>
    </source>
</evidence>
<evidence type="ECO:0000256" key="2">
    <source>
        <dbReference type="SAM" id="Phobius"/>
    </source>
</evidence>
<evidence type="ECO:0000256" key="1">
    <source>
        <dbReference type="SAM" id="MobiDB-lite"/>
    </source>
</evidence>
<dbReference type="EMBL" id="WIND01000020">
    <property type="protein sequence ID" value="MSU91483.1"/>
    <property type="molecule type" value="Genomic_DNA"/>
</dbReference>
<proteinExistence type="predicted"/>
<comment type="caution">
    <text evidence="3">The sequence shown here is derived from an EMBL/GenBank/DDBJ whole genome shotgun (WGS) entry which is preliminary data.</text>
</comment>
<keyword evidence="4" id="KW-1185">Reference proteome</keyword>
<sequence length="193" mass="20343">MHSLALALVNDTGITKTAAGPALQLAETRIGTLARSFMVCWQGIPVSVPFAILARRYDMLGRGTAAITGLLVPFIVIGGVHGFGIEAVFFIPGSIPGSVVPGVAFWLTVRLIHAVRNLLDTAHERVTSLLSARRGDLERGTHMLPERQTIHPRRPPAAAPRPAATVAPEAGRAGSGWGARLRSAVAPAADPDR</sequence>